<feature type="compositionally biased region" description="Low complexity" evidence="1">
    <location>
        <begin position="121"/>
        <end position="162"/>
    </location>
</feature>
<sequence length="182" mass="18481">MSSISSVQSSNTYTQSTGRSQGGTPAERLDQSLTGFLEGEGVSSEDQTKIKSEFEDAVSSLAAASSQTSPTEIKSALSEVLTSNGLDGESFVSKLGTPGSGQAGRGGGPRGAGGPPPPPKSSSETSETSETTDIETLLELLETQAESEASSTSSAFSASSESKQTFPGLYINRDGGNLDAQA</sequence>
<feature type="compositionally biased region" description="Gly residues" evidence="1">
    <location>
        <begin position="98"/>
        <end position="113"/>
    </location>
</feature>
<protein>
    <submittedName>
        <fullName evidence="2">Uncharacterized protein</fullName>
    </submittedName>
</protein>
<reference evidence="2 3" key="1">
    <citation type="submission" date="2017-05" db="EMBL/GenBank/DDBJ databases">
        <authorList>
            <person name="Varghese N."/>
            <person name="Submissions S."/>
        </authorList>
    </citation>
    <scope>NUCLEOTIDE SEQUENCE [LARGE SCALE GENOMIC DNA]</scope>
    <source>
        <strain evidence="2 3">DSM 25457</strain>
    </source>
</reference>
<comment type="caution">
    <text evidence="2">The sequence shown here is derived from an EMBL/GenBank/DDBJ whole genome shotgun (WGS) entry which is preliminary data.</text>
</comment>
<feature type="compositionally biased region" description="Polar residues" evidence="1">
    <location>
        <begin position="1"/>
        <end position="23"/>
    </location>
</feature>
<feature type="region of interest" description="Disordered" evidence="1">
    <location>
        <begin position="87"/>
        <end position="182"/>
    </location>
</feature>
<accession>A0ABY1Q971</accession>
<dbReference type="Proteomes" id="UP001158067">
    <property type="component" value="Unassembled WGS sequence"/>
</dbReference>
<dbReference type="EMBL" id="FXUG01000008">
    <property type="protein sequence ID" value="SMP63796.1"/>
    <property type="molecule type" value="Genomic_DNA"/>
</dbReference>
<organism evidence="2 3">
    <name type="scientific">Neorhodopirellula lusitana</name>
    <dbReference type="NCBI Taxonomy" id="445327"/>
    <lineage>
        <taxon>Bacteria</taxon>
        <taxon>Pseudomonadati</taxon>
        <taxon>Planctomycetota</taxon>
        <taxon>Planctomycetia</taxon>
        <taxon>Pirellulales</taxon>
        <taxon>Pirellulaceae</taxon>
        <taxon>Neorhodopirellula</taxon>
    </lineage>
</organism>
<feature type="region of interest" description="Disordered" evidence="1">
    <location>
        <begin position="1"/>
        <end position="51"/>
    </location>
</feature>
<dbReference type="RefSeq" id="WP_283433503.1">
    <property type="nucleotide sequence ID" value="NZ_FXUG01000008.1"/>
</dbReference>
<gene>
    <name evidence="2" type="ORF">SAMN06265222_108135</name>
</gene>
<name>A0ABY1Q971_9BACT</name>
<evidence type="ECO:0000256" key="1">
    <source>
        <dbReference type="SAM" id="MobiDB-lite"/>
    </source>
</evidence>
<keyword evidence="3" id="KW-1185">Reference proteome</keyword>
<evidence type="ECO:0000313" key="2">
    <source>
        <dbReference type="EMBL" id="SMP63796.1"/>
    </source>
</evidence>
<evidence type="ECO:0000313" key="3">
    <source>
        <dbReference type="Proteomes" id="UP001158067"/>
    </source>
</evidence>
<proteinExistence type="predicted"/>